<evidence type="ECO:0000259" key="4">
    <source>
        <dbReference type="Pfam" id="PF01494"/>
    </source>
</evidence>
<evidence type="ECO:0000313" key="6">
    <source>
        <dbReference type="Proteomes" id="UP001418796"/>
    </source>
</evidence>
<dbReference type="Proteomes" id="UP001418796">
    <property type="component" value="Unassembled WGS sequence"/>
</dbReference>
<dbReference type="EMBL" id="JBCITK010000001">
    <property type="protein sequence ID" value="MEN0643046.1"/>
    <property type="molecule type" value="Genomic_DNA"/>
</dbReference>
<dbReference type="InterPro" id="IPR050641">
    <property type="entry name" value="RIFMO-like"/>
</dbReference>
<keyword evidence="5" id="KW-0503">Monooxygenase</keyword>
<keyword evidence="3" id="KW-0274">FAD</keyword>
<keyword evidence="5" id="KW-0560">Oxidoreductase</keyword>
<dbReference type="Pfam" id="PF01494">
    <property type="entry name" value="FAD_binding_3"/>
    <property type="match status" value="1"/>
</dbReference>
<feature type="domain" description="FAD-binding" evidence="4">
    <location>
        <begin position="6"/>
        <end position="342"/>
    </location>
</feature>
<gene>
    <name evidence="5" type="ORF">MKY91_07795</name>
</gene>
<comment type="cofactor">
    <cofactor evidence="1">
        <name>FAD</name>
        <dbReference type="ChEBI" id="CHEBI:57692"/>
    </cofactor>
</comment>
<name>A0ABU9VJD9_9BACI</name>
<dbReference type="InterPro" id="IPR036188">
    <property type="entry name" value="FAD/NAD-bd_sf"/>
</dbReference>
<dbReference type="RefSeq" id="WP_343130057.1">
    <property type="nucleotide sequence ID" value="NZ_JBCITK010000001.1"/>
</dbReference>
<evidence type="ECO:0000256" key="1">
    <source>
        <dbReference type="ARBA" id="ARBA00001974"/>
    </source>
</evidence>
<sequence>MEQPIVLIVGAGPTGLALAHRLTHYNIPFRIIDKRPGPDHKSRAIGIHARTLEHYDQLQVADDAVNLGIKMPAAHIHKETKEVGYVNLGNLGKGLSPFPFVLSLPQDEHEELLIHQLKRLGITVDWQTELLSFKETPDGIEAIVSCDHHEETIQVSYLCGCDGARSMIRQALDISFEGTTYKDLFYIADVEAKGQATSFTDINLALSNNGFCMVLPVKSKGTQRLVGIVPRLLAEKPDLTFWDIEPSLQSLLNIQVKNVNWFSSFKVHKRVAATFRRGHVFLLGDAAHIHSPTGAQGMNTGIGDAVNLSWKLASVIKKNANPTILHTYGLERRRFARQLVATTDQAFKAMVSRNIRGALLRKFVLPRIVPLASRFTFSRKLAFRYLSQIHVRYRKSVLSEGRAGTLQGGDRLPWLQSNGVDNYQPLQSGDWQLHVYGKPTEELESFCKDYPLPLFNWHWQQDYKKAKFSENALYLVRPDGHLAFVDRNQDVAKLLKYLTAFNVSVIN</sequence>
<keyword evidence="6" id="KW-1185">Reference proteome</keyword>
<dbReference type="Gene3D" id="3.30.70.2450">
    <property type="match status" value="1"/>
</dbReference>
<evidence type="ECO:0000313" key="5">
    <source>
        <dbReference type="EMBL" id="MEN0643046.1"/>
    </source>
</evidence>
<dbReference type="InterPro" id="IPR002938">
    <property type="entry name" value="FAD-bd"/>
</dbReference>
<organism evidence="5 6">
    <name type="scientific">Alkalicoccobacillus gibsonii</name>
    <dbReference type="NCBI Taxonomy" id="79881"/>
    <lineage>
        <taxon>Bacteria</taxon>
        <taxon>Bacillati</taxon>
        <taxon>Bacillota</taxon>
        <taxon>Bacilli</taxon>
        <taxon>Bacillales</taxon>
        <taxon>Bacillaceae</taxon>
        <taxon>Alkalicoccobacillus</taxon>
    </lineage>
</organism>
<dbReference type="PANTHER" id="PTHR43004">
    <property type="entry name" value="TRK SYSTEM POTASSIUM UPTAKE PROTEIN"/>
    <property type="match status" value="1"/>
</dbReference>
<protein>
    <submittedName>
        <fullName evidence="5">FAD-dependent monooxygenase</fullName>
    </submittedName>
</protein>
<keyword evidence="2" id="KW-0285">Flavoprotein</keyword>
<evidence type="ECO:0000256" key="3">
    <source>
        <dbReference type="ARBA" id="ARBA00022827"/>
    </source>
</evidence>
<dbReference type="PANTHER" id="PTHR43004:SF19">
    <property type="entry name" value="BINDING MONOOXYGENASE, PUTATIVE (JCVI)-RELATED"/>
    <property type="match status" value="1"/>
</dbReference>
<dbReference type="Gene3D" id="3.50.50.60">
    <property type="entry name" value="FAD/NAD(P)-binding domain"/>
    <property type="match status" value="1"/>
</dbReference>
<proteinExistence type="predicted"/>
<accession>A0ABU9VJD9</accession>
<dbReference type="PRINTS" id="PR00420">
    <property type="entry name" value="RNGMNOXGNASE"/>
</dbReference>
<dbReference type="SUPFAM" id="SSF51905">
    <property type="entry name" value="FAD/NAD(P)-binding domain"/>
    <property type="match status" value="1"/>
</dbReference>
<evidence type="ECO:0000256" key="2">
    <source>
        <dbReference type="ARBA" id="ARBA00022630"/>
    </source>
</evidence>
<dbReference type="GO" id="GO:0004497">
    <property type="term" value="F:monooxygenase activity"/>
    <property type="evidence" value="ECO:0007669"/>
    <property type="project" value="UniProtKB-KW"/>
</dbReference>
<reference evidence="5 6" key="1">
    <citation type="submission" date="2024-03" db="EMBL/GenBank/DDBJ databases">
        <title>Bacilli Hybrid Assemblies.</title>
        <authorList>
            <person name="Kovac J."/>
        </authorList>
    </citation>
    <scope>NUCLEOTIDE SEQUENCE [LARGE SCALE GENOMIC DNA]</scope>
    <source>
        <strain evidence="5 6">FSL R7-0666</strain>
    </source>
</reference>
<comment type="caution">
    <text evidence="5">The sequence shown here is derived from an EMBL/GenBank/DDBJ whole genome shotgun (WGS) entry which is preliminary data.</text>
</comment>